<dbReference type="InParanoid" id="A0A6M4H8Z8"/>
<dbReference type="CDD" id="cd02440">
    <property type="entry name" value="AdoMet_MTases"/>
    <property type="match status" value="1"/>
</dbReference>
<keyword evidence="3" id="KW-1185">Reference proteome</keyword>
<evidence type="ECO:0000313" key="2">
    <source>
        <dbReference type="EMBL" id="QJR16209.1"/>
    </source>
</evidence>
<dbReference type="Gene3D" id="3.40.50.150">
    <property type="entry name" value="Vaccinia Virus protein VP39"/>
    <property type="match status" value="1"/>
</dbReference>
<proteinExistence type="predicted"/>
<dbReference type="Pfam" id="PF08241">
    <property type="entry name" value="Methyltransf_11"/>
    <property type="match status" value="1"/>
</dbReference>
<feature type="domain" description="Methyltransferase type 11" evidence="1">
    <location>
        <begin position="38"/>
        <end position="86"/>
    </location>
</feature>
<dbReference type="RefSeq" id="WP_171164128.1">
    <property type="nucleotide sequence ID" value="NZ_CP053073.1"/>
</dbReference>
<evidence type="ECO:0000313" key="3">
    <source>
        <dbReference type="Proteomes" id="UP000503096"/>
    </source>
</evidence>
<sequence>MKKVLNVGGNTKAIALPPQYAEFEHLLLDIDPRGSPDVVCDARELATLGVGQFDAVYCSHNLEHYYRHDVRRVLAGFLHVLKDGGFADIRVPDILDVMRATVERGLDIDDVLYVSTAGPIMVLDVLYGFHAEIEQSGQDFFAHKTGFSQKSLLTAVRNAGFSRTYSMVGNLEVRVLAFKGTPDPAARALFSLPND</sequence>
<dbReference type="AlphaFoldDB" id="A0A6M4H8Z8"/>
<dbReference type="InterPro" id="IPR013216">
    <property type="entry name" value="Methyltransf_11"/>
</dbReference>
<dbReference type="KEGG" id="upl:DSM104440_03038"/>
<dbReference type="SUPFAM" id="SSF53335">
    <property type="entry name" value="S-adenosyl-L-methionine-dependent methyltransferases"/>
    <property type="match status" value="1"/>
</dbReference>
<organism evidence="2 3">
    <name type="scientific">Usitatibacter palustris</name>
    <dbReference type="NCBI Taxonomy" id="2732487"/>
    <lineage>
        <taxon>Bacteria</taxon>
        <taxon>Pseudomonadati</taxon>
        <taxon>Pseudomonadota</taxon>
        <taxon>Betaproteobacteria</taxon>
        <taxon>Nitrosomonadales</taxon>
        <taxon>Usitatibacteraceae</taxon>
        <taxon>Usitatibacter</taxon>
    </lineage>
</organism>
<accession>A0A6M4H8Z8</accession>
<protein>
    <recommendedName>
        <fullName evidence="1">Methyltransferase type 11 domain-containing protein</fullName>
    </recommendedName>
</protein>
<evidence type="ECO:0000259" key="1">
    <source>
        <dbReference type="Pfam" id="PF08241"/>
    </source>
</evidence>
<name>A0A6M4H8Z8_9PROT</name>
<dbReference type="GO" id="GO:0008757">
    <property type="term" value="F:S-adenosylmethionine-dependent methyltransferase activity"/>
    <property type="evidence" value="ECO:0007669"/>
    <property type="project" value="InterPro"/>
</dbReference>
<reference evidence="2 3" key="1">
    <citation type="submission" date="2020-04" db="EMBL/GenBank/DDBJ databases">
        <title>Usitatibacter rugosus gen. nov., sp. nov. and Usitatibacter palustris sp. nov., novel members of Usitatibacteraceae fam. nov. within the order Nitrosomonadales isolated from soil.</title>
        <authorList>
            <person name="Huber K.J."/>
            <person name="Neumann-Schaal M."/>
            <person name="Geppert A."/>
            <person name="Luckner M."/>
            <person name="Wanner G."/>
            <person name="Overmann J."/>
        </authorList>
    </citation>
    <scope>NUCLEOTIDE SEQUENCE [LARGE SCALE GENOMIC DNA]</scope>
    <source>
        <strain evidence="2 3">Swamp67</strain>
    </source>
</reference>
<dbReference type="InterPro" id="IPR029063">
    <property type="entry name" value="SAM-dependent_MTases_sf"/>
</dbReference>
<dbReference type="Proteomes" id="UP000503096">
    <property type="component" value="Chromosome"/>
</dbReference>
<dbReference type="EMBL" id="CP053073">
    <property type="protein sequence ID" value="QJR16209.1"/>
    <property type="molecule type" value="Genomic_DNA"/>
</dbReference>
<gene>
    <name evidence="2" type="ORF">DSM104440_03038</name>
</gene>